<feature type="domain" description="NAD(P)-binding" evidence="1">
    <location>
        <begin position="93"/>
        <end position="266"/>
    </location>
</feature>
<evidence type="ECO:0000259" key="1">
    <source>
        <dbReference type="Pfam" id="PF13460"/>
    </source>
</evidence>
<dbReference type="SUPFAM" id="SSF51735">
    <property type="entry name" value="NAD(P)-binding Rossmann-fold domains"/>
    <property type="match status" value="1"/>
</dbReference>
<dbReference type="Gene3D" id="3.40.50.720">
    <property type="entry name" value="NAD(P)-binding Rossmann-like Domain"/>
    <property type="match status" value="1"/>
</dbReference>
<sequence length="342" mass="36032">MQVAVGFNVLASARASLKCDRSKNGCNGNHKATPPRGTTQRSAMLNNRFQQGNARIALSKGVSRSCGTVRSSNPQTCASQAIPESGSKVLVIGATGGVGQLVTAKLLERGYKVKAFVRDATKAENVLGTAEGLELVTGEAKNTESLVDVATGVEAVICCTGTTAFPSARWEGNNGPRNTDFVAVTNVVEAVQASNPNLKRFVLVSSIGVTRTNVMPFLLLNAFGVLHYKGLAEDVLKDTGIPYTILRPGRLTDGPYTSYDLNTLLKATSGTKRDVQLGCGDVLLPEATSRIVCAEACVQVLGLEDTAGEAFEIGSVEGDGPEENADQWAELFAKAKADFQMS</sequence>
<reference evidence="2 3" key="1">
    <citation type="journal article" date="2015" name="Genome Biol. Evol.">
        <title>Comparative Genomics of a Bacterivorous Green Alga Reveals Evolutionary Causalities and Consequences of Phago-Mixotrophic Mode of Nutrition.</title>
        <authorList>
            <person name="Burns J.A."/>
            <person name="Paasch A."/>
            <person name="Narechania A."/>
            <person name="Kim E."/>
        </authorList>
    </citation>
    <scope>NUCLEOTIDE SEQUENCE [LARGE SCALE GENOMIC DNA]</scope>
    <source>
        <strain evidence="2 3">PLY_AMNH</strain>
    </source>
</reference>
<dbReference type="EMBL" id="LGRX02027640">
    <property type="protein sequence ID" value="KAK3249011.1"/>
    <property type="molecule type" value="Genomic_DNA"/>
</dbReference>
<name>A0AAE0C5V4_9CHLO</name>
<organism evidence="2 3">
    <name type="scientific">Cymbomonas tetramitiformis</name>
    <dbReference type="NCBI Taxonomy" id="36881"/>
    <lineage>
        <taxon>Eukaryota</taxon>
        <taxon>Viridiplantae</taxon>
        <taxon>Chlorophyta</taxon>
        <taxon>Pyramimonadophyceae</taxon>
        <taxon>Pyramimonadales</taxon>
        <taxon>Pyramimonadaceae</taxon>
        <taxon>Cymbomonas</taxon>
    </lineage>
</organism>
<accession>A0AAE0C5V4</accession>
<gene>
    <name evidence="2" type="ORF">CYMTET_41551</name>
</gene>
<dbReference type="CDD" id="cd05243">
    <property type="entry name" value="SDR_a5"/>
    <property type="match status" value="1"/>
</dbReference>
<proteinExistence type="predicted"/>
<dbReference type="InterPro" id="IPR036291">
    <property type="entry name" value="NAD(P)-bd_dom_sf"/>
</dbReference>
<dbReference type="AlphaFoldDB" id="A0AAE0C5V4"/>
<dbReference type="PANTHER" id="PTHR15020">
    <property type="entry name" value="FLAVIN REDUCTASE-RELATED"/>
    <property type="match status" value="1"/>
</dbReference>
<comment type="caution">
    <text evidence="2">The sequence shown here is derived from an EMBL/GenBank/DDBJ whole genome shotgun (WGS) entry which is preliminary data.</text>
</comment>
<evidence type="ECO:0000313" key="2">
    <source>
        <dbReference type="EMBL" id="KAK3249011.1"/>
    </source>
</evidence>
<protein>
    <recommendedName>
        <fullName evidence="1">NAD(P)-binding domain-containing protein</fullName>
    </recommendedName>
</protein>
<dbReference type="Proteomes" id="UP001190700">
    <property type="component" value="Unassembled WGS sequence"/>
</dbReference>
<keyword evidence="3" id="KW-1185">Reference proteome</keyword>
<dbReference type="InterPro" id="IPR016040">
    <property type="entry name" value="NAD(P)-bd_dom"/>
</dbReference>
<evidence type="ECO:0000313" key="3">
    <source>
        <dbReference type="Proteomes" id="UP001190700"/>
    </source>
</evidence>
<dbReference type="Pfam" id="PF13460">
    <property type="entry name" value="NAD_binding_10"/>
    <property type="match status" value="1"/>
</dbReference>
<dbReference type="PANTHER" id="PTHR15020:SF50">
    <property type="entry name" value="UPF0659 PROTEIN YMR090W"/>
    <property type="match status" value="1"/>
</dbReference>